<comment type="caution">
    <text evidence="7">The sequence shown here is derived from an EMBL/GenBank/DDBJ whole genome shotgun (WGS) entry which is preliminary data.</text>
</comment>
<dbReference type="PANTHER" id="PTHR46285">
    <property type="entry name" value="PROTEINASE INHIBITOR I4, SERPIN (DUF716)-RELATED"/>
    <property type="match status" value="1"/>
</dbReference>
<feature type="transmembrane region" description="Helical" evidence="6">
    <location>
        <begin position="173"/>
        <end position="193"/>
    </location>
</feature>
<dbReference type="Proteomes" id="UP000250321">
    <property type="component" value="Unassembled WGS sequence"/>
</dbReference>
<evidence type="ECO:0000256" key="2">
    <source>
        <dbReference type="ARBA" id="ARBA00006948"/>
    </source>
</evidence>
<accession>A0A314U9K8</accession>
<sequence length="226" mass="25199">MQVLDFPFLQLSFKLHNLEHATMFLHLVVFAGFALCAELIHSFQTLSGVVGMLVASVFCQELFLLHFHSADHVGLEGHYHWLLQLIVFVSVMAALAATCCQTSLPAALFLSISVVFQGCWFMNMGFLLWVPRFVPKGCVVHYVDSTNDTMLGAVTCQSSEADFRARALANLQFSWILSGILIFTGCTCLKFAVKCIPRDLPIEYEQLHSRGADVPIVINDFKEAHP</sequence>
<dbReference type="GO" id="GO:0016020">
    <property type="term" value="C:membrane"/>
    <property type="evidence" value="ECO:0007669"/>
    <property type="project" value="UniProtKB-SubCell"/>
</dbReference>
<keyword evidence="3 6" id="KW-0812">Transmembrane</keyword>
<dbReference type="STRING" id="2094558.A0A314U9K8"/>
<dbReference type="OrthoDB" id="551896at2759"/>
<comment type="subcellular location">
    <subcellularLocation>
        <location evidence="1">Membrane</location>
        <topology evidence="1">Multi-pass membrane protein</topology>
    </subcellularLocation>
</comment>
<feature type="transmembrane region" description="Helical" evidence="6">
    <location>
        <begin position="107"/>
        <end position="130"/>
    </location>
</feature>
<evidence type="ECO:0000256" key="3">
    <source>
        <dbReference type="ARBA" id="ARBA00022692"/>
    </source>
</evidence>
<feature type="transmembrane region" description="Helical" evidence="6">
    <location>
        <begin position="47"/>
        <end position="67"/>
    </location>
</feature>
<protein>
    <submittedName>
        <fullName evidence="7">Transmembrane protein 45B</fullName>
    </submittedName>
</protein>
<dbReference type="Pfam" id="PF04819">
    <property type="entry name" value="DUF716"/>
    <property type="match status" value="1"/>
</dbReference>
<comment type="similarity">
    <text evidence="2">Belongs to the TMEM45 family.</text>
</comment>
<name>A0A314U9K8_PRUYE</name>
<reference evidence="7 8" key="1">
    <citation type="submission" date="2018-02" db="EMBL/GenBank/DDBJ databases">
        <title>Draft genome of wild Prunus yedoensis var. nudiflora.</title>
        <authorList>
            <person name="Baek S."/>
            <person name="Kim J.-H."/>
            <person name="Choi K."/>
            <person name="Kim G.-B."/>
            <person name="Cho A."/>
            <person name="Jang H."/>
            <person name="Shin C.-H."/>
            <person name="Yu H.-J."/>
            <person name="Mun J.-H."/>
        </authorList>
    </citation>
    <scope>NUCLEOTIDE SEQUENCE [LARGE SCALE GENOMIC DNA]</scope>
    <source>
        <strain evidence="8">cv. Jeju island</strain>
        <tissue evidence="7">Leaf</tissue>
    </source>
</reference>
<gene>
    <name evidence="7" type="ORF">Pyn_17397</name>
</gene>
<dbReference type="PANTHER" id="PTHR46285:SF13">
    <property type="entry name" value="OS02G0167775 PROTEIN"/>
    <property type="match status" value="1"/>
</dbReference>
<evidence type="ECO:0000313" key="8">
    <source>
        <dbReference type="Proteomes" id="UP000250321"/>
    </source>
</evidence>
<evidence type="ECO:0000313" key="7">
    <source>
        <dbReference type="EMBL" id="PQM33542.1"/>
    </source>
</evidence>
<dbReference type="InterPro" id="IPR006904">
    <property type="entry name" value="DUF716"/>
</dbReference>
<proteinExistence type="inferred from homology"/>
<feature type="transmembrane region" description="Helical" evidence="6">
    <location>
        <begin position="20"/>
        <end position="40"/>
    </location>
</feature>
<evidence type="ECO:0000256" key="1">
    <source>
        <dbReference type="ARBA" id="ARBA00004141"/>
    </source>
</evidence>
<evidence type="ECO:0000256" key="5">
    <source>
        <dbReference type="ARBA" id="ARBA00023136"/>
    </source>
</evidence>
<feature type="transmembrane region" description="Helical" evidence="6">
    <location>
        <begin position="79"/>
        <end position="100"/>
    </location>
</feature>
<keyword evidence="5 6" id="KW-0472">Membrane</keyword>
<evidence type="ECO:0000256" key="4">
    <source>
        <dbReference type="ARBA" id="ARBA00022989"/>
    </source>
</evidence>
<organism evidence="7 8">
    <name type="scientific">Prunus yedoensis var. nudiflora</name>
    <dbReference type="NCBI Taxonomy" id="2094558"/>
    <lineage>
        <taxon>Eukaryota</taxon>
        <taxon>Viridiplantae</taxon>
        <taxon>Streptophyta</taxon>
        <taxon>Embryophyta</taxon>
        <taxon>Tracheophyta</taxon>
        <taxon>Spermatophyta</taxon>
        <taxon>Magnoliopsida</taxon>
        <taxon>eudicotyledons</taxon>
        <taxon>Gunneridae</taxon>
        <taxon>Pentapetalae</taxon>
        <taxon>rosids</taxon>
        <taxon>fabids</taxon>
        <taxon>Rosales</taxon>
        <taxon>Rosaceae</taxon>
        <taxon>Amygdaloideae</taxon>
        <taxon>Amygdaleae</taxon>
        <taxon>Prunus</taxon>
    </lineage>
</organism>
<keyword evidence="4 6" id="KW-1133">Transmembrane helix</keyword>
<dbReference type="EMBL" id="PJQY01003908">
    <property type="protein sequence ID" value="PQM33542.1"/>
    <property type="molecule type" value="Genomic_DNA"/>
</dbReference>
<dbReference type="AlphaFoldDB" id="A0A314U9K8"/>
<evidence type="ECO:0000256" key="6">
    <source>
        <dbReference type="SAM" id="Phobius"/>
    </source>
</evidence>
<keyword evidence="8" id="KW-1185">Reference proteome</keyword>